<keyword evidence="5" id="KW-0547">Nucleotide-binding</keyword>
<evidence type="ECO:0000259" key="12">
    <source>
        <dbReference type="PROSITE" id="PS50893"/>
    </source>
</evidence>
<dbReference type="InterPro" id="IPR039421">
    <property type="entry name" value="Type_1_exporter"/>
</dbReference>
<dbReference type="InterPro" id="IPR003439">
    <property type="entry name" value="ABC_transporter-like_ATP-bd"/>
</dbReference>
<dbReference type="InterPro" id="IPR017871">
    <property type="entry name" value="ABC_transporter-like_CS"/>
</dbReference>
<dbReference type="PROSITE" id="PS50929">
    <property type="entry name" value="ABC_TM1F"/>
    <property type="match status" value="1"/>
</dbReference>
<dbReference type="PANTHER" id="PTHR43394">
    <property type="entry name" value="ATP-DEPENDENT PERMEASE MDL1, MITOCHONDRIAL"/>
    <property type="match status" value="1"/>
</dbReference>
<dbReference type="Gene3D" id="1.20.1560.10">
    <property type="entry name" value="ABC transporter type 1, transmembrane domain"/>
    <property type="match status" value="1"/>
</dbReference>
<dbReference type="SUPFAM" id="SSF90123">
    <property type="entry name" value="ABC transporter transmembrane region"/>
    <property type="match status" value="1"/>
</dbReference>
<keyword evidence="4 11" id="KW-0812">Transmembrane</keyword>
<keyword evidence="8 11" id="KW-0472">Membrane</keyword>
<dbReference type="Pfam" id="PF00664">
    <property type="entry name" value="ABC_membrane"/>
    <property type="match status" value="1"/>
</dbReference>
<feature type="domain" description="ABC transporter" evidence="12">
    <location>
        <begin position="335"/>
        <end position="571"/>
    </location>
</feature>
<dbReference type="Proteomes" id="UP000746751">
    <property type="component" value="Unassembled WGS sequence"/>
</dbReference>
<feature type="transmembrane region" description="Helical" evidence="11">
    <location>
        <begin position="276"/>
        <end position="300"/>
    </location>
</feature>
<keyword evidence="2" id="KW-0813">Transport</keyword>
<name>A0A921IUC2_9ACTN</name>
<dbReference type="CDD" id="cd18548">
    <property type="entry name" value="ABC_6TM_Tm287_like"/>
    <property type="match status" value="1"/>
</dbReference>
<accession>A0A921IUC2</accession>
<evidence type="ECO:0000256" key="10">
    <source>
        <dbReference type="SAM" id="MobiDB-lite"/>
    </source>
</evidence>
<comment type="subcellular location">
    <subcellularLocation>
        <location evidence="1">Cell inner membrane</location>
        <topology evidence="1">Multi-pass membrane protein</topology>
    </subcellularLocation>
</comment>
<comment type="similarity">
    <text evidence="9">Belongs to the ABC transporter superfamily. Siderophore-Fe(3+) uptake transporter (SIUT) (TC 3.A.1.21) family.</text>
</comment>
<feature type="transmembrane region" description="Helical" evidence="11">
    <location>
        <begin position="157"/>
        <end position="175"/>
    </location>
</feature>
<dbReference type="Gene3D" id="3.40.50.300">
    <property type="entry name" value="P-loop containing nucleotide triphosphate hydrolases"/>
    <property type="match status" value="1"/>
</dbReference>
<dbReference type="Pfam" id="PF00005">
    <property type="entry name" value="ABC_tran"/>
    <property type="match status" value="1"/>
</dbReference>
<evidence type="ECO:0000259" key="13">
    <source>
        <dbReference type="PROSITE" id="PS50929"/>
    </source>
</evidence>
<evidence type="ECO:0000256" key="5">
    <source>
        <dbReference type="ARBA" id="ARBA00022741"/>
    </source>
</evidence>
<evidence type="ECO:0000256" key="4">
    <source>
        <dbReference type="ARBA" id="ARBA00022692"/>
    </source>
</evidence>
<feature type="transmembrane region" description="Helical" evidence="11">
    <location>
        <begin position="21"/>
        <end position="41"/>
    </location>
</feature>
<evidence type="ECO:0000256" key="6">
    <source>
        <dbReference type="ARBA" id="ARBA00022840"/>
    </source>
</evidence>
<evidence type="ECO:0000256" key="11">
    <source>
        <dbReference type="SAM" id="Phobius"/>
    </source>
</evidence>
<comment type="caution">
    <text evidence="14">The sequence shown here is derived from an EMBL/GenBank/DDBJ whole genome shotgun (WGS) entry which is preliminary data.</text>
</comment>
<dbReference type="InterPro" id="IPR003593">
    <property type="entry name" value="AAA+_ATPase"/>
</dbReference>
<feature type="transmembrane region" description="Helical" evidence="11">
    <location>
        <begin position="53"/>
        <end position="78"/>
    </location>
</feature>
<evidence type="ECO:0000256" key="2">
    <source>
        <dbReference type="ARBA" id="ARBA00022448"/>
    </source>
</evidence>
<keyword evidence="7 11" id="KW-1133">Transmembrane helix</keyword>
<keyword evidence="6 14" id="KW-0067">ATP-binding</keyword>
<dbReference type="SMART" id="SM00382">
    <property type="entry name" value="AAA"/>
    <property type="match status" value="1"/>
</dbReference>
<dbReference type="GO" id="GO:0005886">
    <property type="term" value="C:plasma membrane"/>
    <property type="evidence" value="ECO:0007669"/>
    <property type="project" value="UniProtKB-SubCell"/>
</dbReference>
<proteinExistence type="inferred from homology"/>
<evidence type="ECO:0000313" key="15">
    <source>
        <dbReference type="Proteomes" id="UP000746751"/>
    </source>
</evidence>
<feature type="region of interest" description="Disordered" evidence="10">
    <location>
        <begin position="572"/>
        <end position="610"/>
    </location>
</feature>
<dbReference type="FunFam" id="3.40.50.300:FF:000221">
    <property type="entry name" value="Multidrug ABC transporter ATP-binding protein"/>
    <property type="match status" value="1"/>
</dbReference>
<protein>
    <submittedName>
        <fullName evidence="14">ABC transporter ATP-binding protein/permease</fullName>
    </submittedName>
</protein>
<evidence type="ECO:0000256" key="9">
    <source>
        <dbReference type="ARBA" id="ARBA00023455"/>
    </source>
</evidence>
<evidence type="ECO:0000256" key="7">
    <source>
        <dbReference type="ARBA" id="ARBA00022989"/>
    </source>
</evidence>
<dbReference type="PROSITE" id="PS00211">
    <property type="entry name" value="ABC_TRANSPORTER_1"/>
    <property type="match status" value="1"/>
</dbReference>
<keyword evidence="3" id="KW-1003">Cell membrane</keyword>
<evidence type="ECO:0000256" key="8">
    <source>
        <dbReference type="ARBA" id="ARBA00023136"/>
    </source>
</evidence>
<dbReference type="GO" id="GO:0005524">
    <property type="term" value="F:ATP binding"/>
    <property type="evidence" value="ECO:0007669"/>
    <property type="project" value="UniProtKB-KW"/>
</dbReference>
<feature type="transmembrane region" description="Helical" evidence="11">
    <location>
        <begin position="244"/>
        <end position="264"/>
    </location>
</feature>
<evidence type="ECO:0000313" key="14">
    <source>
        <dbReference type="EMBL" id="HJG31980.1"/>
    </source>
</evidence>
<dbReference type="AlphaFoldDB" id="A0A921IUC2"/>
<sequence>MIKTLMGSIREYKKAAIATPIIVSGEVVMEVAIPFVTAQLINTIQQGATVSEMLPFAGILVAMALASLCFGIGAGLTCSEASCGFAKNLRHDVFAAVQRFSFANIDQFSSSSLVTRLTTDITNVQLAYMMIIRTAIRCPLILICGIVMAFIMGGPMAIVFVVVVPILGFGLYRVIRTVHPIFRSVFHKYDALNESIEENVTGMRDVKSYVRQDYEKQKFGRAAQDVCADFTRAEKILAFNAPMMNLAVFTVFTIIIQFGSYLIISSRGTALNVGQFSALTTYGFMILMALMMVSMVFAMITMAQESAERIVEVIETEPTIKNPEHPVTFMRDGSIDFDNVTFKYSEKAEHRALAEIDLHIKSGETLGIMGGTGSAKTSLVNLISRLYDVTEGSVKVGGVDVRDYDLEYLRNNVAVVLQKNVLFSGTIKENLRWGDPNASYDELVEVCKLAQADEFIQGFPQKYDTYIEQGGTNVSGGQKQRLCIARALLKRPKVLILDDSTSAVDTKTDALIREGLAQYLPETTKIIIAQRTSSVEHADRILVLDNGHIAGLGTHDELMQTCDIYRDTYESQNRTNSEDAEAAAVHEDASVQEDPATQAETAKGGVADEH</sequence>
<gene>
    <name evidence="14" type="ORF">K8U80_11415</name>
</gene>
<feature type="transmembrane region" description="Helical" evidence="11">
    <location>
        <begin position="126"/>
        <end position="151"/>
    </location>
</feature>
<dbReference type="InterPro" id="IPR027417">
    <property type="entry name" value="P-loop_NTPase"/>
</dbReference>
<dbReference type="PROSITE" id="PS50893">
    <property type="entry name" value="ABC_TRANSPORTER_2"/>
    <property type="match status" value="1"/>
</dbReference>
<dbReference type="GO" id="GO:0015421">
    <property type="term" value="F:ABC-type oligopeptide transporter activity"/>
    <property type="evidence" value="ECO:0007669"/>
    <property type="project" value="TreeGrafter"/>
</dbReference>
<evidence type="ECO:0000256" key="3">
    <source>
        <dbReference type="ARBA" id="ARBA00022475"/>
    </source>
</evidence>
<dbReference type="InterPro" id="IPR011527">
    <property type="entry name" value="ABC1_TM_dom"/>
</dbReference>
<reference evidence="14" key="1">
    <citation type="journal article" date="2021" name="PeerJ">
        <title>Extensive microbial diversity within the chicken gut microbiome revealed by metagenomics and culture.</title>
        <authorList>
            <person name="Gilroy R."/>
            <person name="Ravi A."/>
            <person name="Getino M."/>
            <person name="Pursley I."/>
            <person name="Horton D.L."/>
            <person name="Alikhan N.F."/>
            <person name="Baker D."/>
            <person name="Gharbi K."/>
            <person name="Hall N."/>
            <person name="Watson M."/>
            <person name="Adriaenssens E.M."/>
            <person name="Foster-Nyarko E."/>
            <person name="Jarju S."/>
            <person name="Secka A."/>
            <person name="Antonio M."/>
            <person name="Oren A."/>
            <person name="Chaudhuri R.R."/>
            <person name="La Ragione R."/>
            <person name="Hildebrand F."/>
            <person name="Pallen M.J."/>
        </authorList>
    </citation>
    <scope>NUCLEOTIDE SEQUENCE</scope>
    <source>
        <strain evidence="14">ChiGjej2B2-7701</strain>
    </source>
</reference>
<organism evidence="14 15">
    <name type="scientific">Collinsella ihumii</name>
    <dbReference type="NCBI Taxonomy" id="1720204"/>
    <lineage>
        <taxon>Bacteria</taxon>
        <taxon>Bacillati</taxon>
        <taxon>Actinomycetota</taxon>
        <taxon>Coriobacteriia</taxon>
        <taxon>Coriobacteriales</taxon>
        <taxon>Coriobacteriaceae</taxon>
        <taxon>Collinsella</taxon>
    </lineage>
</organism>
<dbReference type="EMBL" id="DYVF01000069">
    <property type="protein sequence ID" value="HJG31980.1"/>
    <property type="molecule type" value="Genomic_DNA"/>
</dbReference>
<dbReference type="PANTHER" id="PTHR43394:SF1">
    <property type="entry name" value="ATP-BINDING CASSETTE SUB-FAMILY B MEMBER 10, MITOCHONDRIAL"/>
    <property type="match status" value="1"/>
</dbReference>
<evidence type="ECO:0000256" key="1">
    <source>
        <dbReference type="ARBA" id="ARBA00004429"/>
    </source>
</evidence>
<dbReference type="GO" id="GO:0016887">
    <property type="term" value="F:ATP hydrolysis activity"/>
    <property type="evidence" value="ECO:0007669"/>
    <property type="project" value="InterPro"/>
</dbReference>
<dbReference type="SUPFAM" id="SSF52540">
    <property type="entry name" value="P-loop containing nucleoside triphosphate hydrolases"/>
    <property type="match status" value="1"/>
</dbReference>
<feature type="domain" description="ABC transmembrane type-1" evidence="13">
    <location>
        <begin position="27"/>
        <end position="302"/>
    </location>
</feature>
<reference evidence="14" key="2">
    <citation type="submission" date="2021-09" db="EMBL/GenBank/DDBJ databases">
        <authorList>
            <person name="Gilroy R."/>
        </authorList>
    </citation>
    <scope>NUCLEOTIDE SEQUENCE</scope>
    <source>
        <strain evidence="14">ChiGjej2B2-7701</strain>
    </source>
</reference>
<dbReference type="InterPro" id="IPR036640">
    <property type="entry name" value="ABC1_TM_sf"/>
</dbReference>